<organism evidence="6 7">
    <name type="scientific">Blastomyces gilchristii (strain SLH14081)</name>
    <name type="common">Blastomyces dermatitidis</name>
    <dbReference type="NCBI Taxonomy" id="559298"/>
    <lineage>
        <taxon>Eukaryota</taxon>
        <taxon>Fungi</taxon>
        <taxon>Dikarya</taxon>
        <taxon>Ascomycota</taxon>
        <taxon>Pezizomycotina</taxon>
        <taxon>Eurotiomycetes</taxon>
        <taxon>Eurotiomycetidae</taxon>
        <taxon>Onygenales</taxon>
        <taxon>Ajellomycetaceae</taxon>
        <taxon>Blastomyces</taxon>
    </lineage>
</organism>
<feature type="region of interest" description="Disordered" evidence="4">
    <location>
        <begin position="301"/>
        <end position="403"/>
    </location>
</feature>
<sequence length="1111" mass="124094">MSRGYGDIGTPCPTEWKRGSKSPLSSSRNIYDLDDELGLYDDDTAAIDFTTDFRAPLTRVKPRKGGKAKAFDIHEDGLDNLGLGQGKQTEPSQRTRVKPISKSSSMLSQPAQRFQRPRVSFADVASAKLDKPTVQRQNPPQPQKSPVINRRIGKLKEEQPTAATDDPLKKAIRRRTIYIPPEDTTIPSVFMGIFSPVKTLNPSEEKDNAVGHSDIDSLESKISRKRPGRKSFAVAPRRAPLQPSLKPMQESSVKHDIAGQNGGKENIPPGGLIVPGDKYKKSKGIDFPVFDVPRTEKRKSICTVEPVKRSTPTVKPTARTKPETRRNSQPTDRKILGNKPNVAVNSKASLREKSASNPKVTLKARRSQGTGPQLSPPAPKPPTIRKPPVPKGPPTKLTVPSVPPLTIDQKYPLLTEDISNPAMYEESWLAHQEAAITQLVNGLFDSARENSGQHDSDALRHELLGIYQEPSFSLLYKRVHASIEYGALGVPKDVLARANGLKEDIGRKRAFLNFWMETYDLSALRAAAETVIGRRIPVPNRPSRPSNSTISASPRGDRQFRRTIESFLETFILRNEDVGVGTAAGISGEDAGTPRWSYRRTLLRSIMIIVLLDRARSSSETTLPRCLFTPSSKYKSSAAVLQGLGNMLLPSVGDIIRPLSHLDCQVVYKQHPLQEYDYRINNLAVDLRDGILLTRLVELLLYPSASALLSQQRDLDATSTLTMPTGEVISLLEGEEDWILSQHLRLPCIGRATKLFNVQIALSALSGLQGIGIIVKDIRAEDIVDGYREKTIALLWGLVGKWGLSGLVDWDDVRKEIRRLEKKKEATWESSRGGHEFGDRDEELEEEEEEEEDFDAGYERYSFLLKRWASCVARLRGIRLDNLTTSFADGRIFAIIVDEYESFIVGEEKRLSCSTSLDMRLRSLGCSSQFASLVAPAPSSPSCASSSHFFDRDFTLAALAFLCSRLLPASKRVRAAIVLQTAWRRTLAQRQLQQRLVAAKVATECMAVVQERNRVIWAKGVIIRWWRRVRDNRTRNFLARKTRAVEKYPARKLTTTITHPHHPRNKTASRGRRSAKVAFAEDVVLDDDPRYGRLAEGNLHQPIESDLWLDL</sequence>
<evidence type="ECO:0000256" key="3">
    <source>
        <dbReference type="ARBA" id="ARBA00022860"/>
    </source>
</evidence>
<dbReference type="GO" id="GO:0000922">
    <property type="term" value="C:spindle pole"/>
    <property type="evidence" value="ECO:0007669"/>
    <property type="project" value="TreeGrafter"/>
</dbReference>
<dbReference type="Proteomes" id="UP000002038">
    <property type="component" value="Unassembled WGS sequence"/>
</dbReference>
<evidence type="ECO:0000256" key="4">
    <source>
        <dbReference type="SAM" id="MobiDB-lite"/>
    </source>
</evidence>
<dbReference type="GO" id="GO:0005516">
    <property type="term" value="F:calmodulin binding"/>
    <property type="evidence" value="ECO:0007669"/>
    <property type="project" value="UniProtKB-KW"/>
</dbReference>
<feature type="compositionally biased region" description="Acidic residues" evidence="4">
    <location>
        <begin position="839"/>
        <end position="853"/>
    </location>
</feature>
<accession>A0A179V0W2</accession>
<dbReference type="PROSITE" id="PS50096">
    <property type="entry name" value="IQ"/>
    <property type="match status" value="1"/>
</dbReference>
<feature type="compositionally biased region" description="Basic and acidic residues" evidence="4">
    <location>
        <begin position="320"/>
        <end position="335"/>
    </location>
</feature>
<feature type="compositionally biased region" description="Pro residues" evidence="4">
    <location>
        <begin position="374"/>
        <end position="393"/>
    </location>
</feature>
<dbReference type="GO" id="GO:0005737">
    <property type="term" value="C:cytoplasm"/>
    <property type="evidence" value="ECO:0007669"/>
    <property type="project" value="UniProtKB-SubCell"/>
</dbReference>
<evidence type="ECO:0000256" key="2">
    <source>
        <dbReference type="ARBA" id="ARBA00022490"/>
    </source>
</evidence>
<dbReference type="GO" id="GO:0000278">
    <property type="term" value="P:mitotic cell cycle"/>
    <property type="evidence" value="ECO:0007669"/>
    <property type="project" value="TreeGrafter"/>
</dbReference>
<dbReference type="InterPro" id="IPR001715">
    <property type="entry name" value="CH_dom"/>
</dbReference>
<dbReference type="SUPFAM" id="SSF47576">
    <property type="entry name" value="Calponin-homology domain, CH-domain"/>
    <property type="match status" value="1"/>
</dbReference>
<dbReference type="GeneID" id="8501177"/>
<dbReference type="GO" id="GO:0007051">
    <property type="term" value="P:spindle organization"/>
    <property type="evidence" value="ECO:0007669"/>
    <property type="project" value="TreeGrafter"/>
</dbReference>
<feature type="region of interest" description="Disordered" evidence="4">
    <location>
        <begin position="59"/>
        <end position="169"/>
    </location>
</feature>
<dbReference type="InterPro" id="IPR036872">
    <property type="entry name" value="CH_dom_sf"/>
</dbReference>
<keyword evidence="3" id="KW-0112">Calmodulin-binding</keyword>
<feature type="region of interest" description="Disordered" evidence="4">
    <location>
        <begin position="1"/>
        <end position="28"/>
    </location>
</feature>
<dbReference type="InterPro" id="IPR051185">
    <property type="entry name" value="ASPM"/>
</dbReference>
<dbReference type="Gene3D" id="1.10.418.10">
    <property type="entry name" value="Calponin-like domain"/>
    <property type="match status" value="1"/>
</dbReference>
<dbReference type="PROSITE" id="PS50021">
    <property type="entry name" value="CH"/>
    <property type="match status" value="1"/>
</dbReference>
<reference evidence="7" key="1">
    <citation type="journal article" date="2015" name="PLoS Genet.">
        <title>The dynamic genome and transcriptome of the human fungal pathogen Blastomyces and close relative Emmonsia.</title>
        <authorList>
            <person name="Munoz J.F."/>
            <person name="Gauthier G.M."/>
            <person name="Desjardins C.A."/>
            <person name="Gallo J.E."/>
            <person name="Holder J."/>
            <person name="Sullivan T.D."/>
            <person name="Marty A.J."/>
            <person name="Carmen J.C."/>
            <person name="Chen Z."/>
            <person name="Ding L."/>
            <person name="Gujja S."/>
            <person name="Magrini V."/>
            <person name="Misas E."/>
            <person name="Mitreva M."/>
            <person name="Priest M."/>
            <person name="Saif S."/>
            <person name="Whiston E.A."/>
            <person name="Young S."/>
            <person name="Zeng Q."/>
            <person name="Goldman W.E."/>
            <person name="Mardis E.R."/>
            <person name="Taylor J.W."/>
            <person name="McEwen J.G."/>
            <person name="Clay O.K."/>
            <person name="Klein B.S."/>
            <person name="Cuomo C.A."/>
        </authorList>
    </citation>
    <scope>NUCLEOTIDE SEQUENCE [LARGE SCALE GENOMIC DNA]</scope>
    <source>
        <strain evidence="7">SLH14081</strain>
    </source>
</reference>
<name>A0A179V0W2_BLAGS</name>
<evidence type="ECO:0000256" key="1">
    <source>
        <dbReference type="ARBA" id="ARBA00004496"/>
    </source>
</evidence>
<feature type="region of interest" description="Disordered" evidence="4">
    <location>
        <begin position="537"/>
        <end position="556"/>
    </location>
</feature>
<protein>
    <submittedName>
        <fullName evidence="6">Calmodulin-binding protein Sha1</fullName>
    </submittedName>
</protein>
<dbReference type="PANTHER" id="PTHR22706">
    <property type="entry name" value="ASSEMBLY FACTOR FOR SPINDLE MICROTUBULES"/>
    <property type="match status" value="1"/>
</dbReference>
<dbReference type="GO" id="GO:0051295">
    <property type="term" value="P:establishment of meiotic spindle localization"/>
    <property type="evidence" value="ECO:0007669"/>
    <property type="project" value="TreeGrafter"/>
</dbReference>
<dbReference type="OrthoDB" id="76388at2759"/>
<feature type="compositionally biased region" description="Basic and acidic residues" evidence="4">
    <location>
        <begin position="203"/>
        <end position="222"/>
    </location>
</feature>
<evidence type="ECO:0000259" key="5">
    <source>
        <dbReference type="PROSITE" id="PS50021"/>
    </source>
</evidence>
<dbReference type="KEGG" id="bgh:BDBG_09077"/>
<evidence type="ECO:0000313" key="7">
    <source>
        <dbReference type="Proteomes" id="UP000002038"/>
    </source>
</evidence>
<dbReference type="EMBL" id="GG657482">
    <property type="protein sequence ID" value="OAT13976.1"/>
    <property type="molecule type" value="Genomic_DNA"/>
</dbReference>
<feature type="compositionally biased region" description="Polar residues" evidence="4">
    <location>
        <begin position="101"/>
        <end position="112"/>
    </location>
</feature>
<proteinExistence type="predicted"/>
<evidence type="ECO:0000313" key="6">
    <source>
        <dbReference type="EMBL" id="OAT13976.1"/>
    </source>
</evidence>
<feature type="compositionally biased region" description="Low complexity" evidence="4">
    <location>
        <begin position="537"/>
        <end position="551"/>
    </location>
</feature>
<keyword evidence="7" id="KW-1185">Reference proteome</keyword>
<gene>
    <name evidence="6" type="ORF">BDBG_09077</name>
</gene>
<feature type="region of interest" description="Disordered" evidence="4">
    <location>
        <begin position="202"/>
        <end position="272"/>
    </location>
</feature>
<dbReference type="VEuPathDB" id="FungiDB:BDBG_09077"/>
<comment type="subcellular location">
    <subcellularLocation>
        <location evidence="1">Cytoplasm</location>
    </subcellularLocation>
</comment>
<feature type="domain" description="Calponin-homology (CH)" evidence="5">
    <location>
        <begin position="649"/>
        <end position="803"/>
    </location>
</feature>
<dbReference type="PANTHER" id="PTHR22706:SF1">
    <property type="entry name" value="ASSEMBLY FACTOR FOR SPINDLE MICROTUBULES"/>
    <property type="match status" value="1"/>
</dbReference>
<feature type="region of interest" description="Disordered" evidence="4">
    <location>
        <begin position="830"/>
        <end position="853"/>
    </location>
</feature>
<dbReference type="STRING" id="559298.A0A179V0W2"/>
<dbReference type="RefSeq" id="XP_002620519.1">
    <property type="nucleotide sequence ID" value="XM_002620473.2"/>
</dbReference>
<dbReference type="CDD" id="cd21223">
    <property type="entry name" value="CH_ASPM_rpt1"/>
    <property type="match status" value="1"/>
</dbReference>
<dbReference type="AlphaFoldDB" id="A0A179V0W2"/>
<keyword evidence="2" id="KW-0963">Cytoplasm</keyword>